<dbReference type="Gene3D" id="3.40.50.2020">
    <property type="match status" value="1"/>
</dbReference>
<dbReference type="Pfam" id="PF00156">
    <property type="entry name" value="Pribosyltran"/>
    <property type="match status" value="1"/>
</dbReference>
<accession>A0A4P9XRQ8</accession>
<dbReference type="EMBL" id="KZ992570">
    <property type="protein sequence ID" value="RKP08783.1"/>
    <property type="molecule type" value="Genomic_DNA"/>
</dbReference>
<dbReference type="SUPFAM" id="SSF53271">
    <property type="entry name" value="PRTase-like"/>
    <property type="match status" value="1"/>
</dbReference>
<feature type="domain" description="Phosphoribosyltransferase" evidence="1">
    <location>
        <begin position="17"/>
        <end position="187"/>
    </location>
</feature>
<dbReference type="STRING" id="78915.A0A4P9XRQ8"/>
<dbReference type="GO" id="GO:0016757">
    <property type="term" value="F:glycosyltransferase activity"/>
    <property type="evidence" value="ECO:0007669"/>
    <property type="project" value="UniProtKB-KW"/>
</dbReference>
<protein>
    <submittedName>
        <fullName evidence="2">Phosphoribosyltransferase</fullName>
    </submittedName>
</protein>
<organism evidence="2 3">
    <name type="scientific">Thamnocephalis sphaerospora</name>
    <dbReference type="NCBI Taxonomy" id="78915"/>
    <lineage>
        <taxon>Eukaryota</taxon>
        <taxon>Fungi</taxon>
        <taxon>Fungi incertae sedis</taxon>
        <taxon>Zoopagomycota</taxon>
        <taxon>Zoopagomycotina</taxon>
        <taxon>Zoopagomycetes</taxon>
        <taxon>Zoopagales</taxon>
        <taxon>Sigmoideomycetaceae</taxon>
        <taxon>Thamnocephalis</taxon>
    </lineage>
</organism>
<gene>
    <name evidence="2" type="ORF">THASP1DRAFT_29429</name>
</gene>
<proteinExistence type="predicted"/>
<dbReference type="Proteomes" id="UP000271241">
    <property type="component" value="Unassembled WGS sequence"/>
</dbReference>
<dbReference type="InterPro" id="IPR000836">
    <property type="entry name" value="PRTase_dom"/>
</dbReference>
<dbReference type="CDD" id="cd06223">
    <property type="entry name" value="PRTases_typeI"/>
    <property type="match status" value="1"/>
</dbReference>
<keyword evidence="3" id="KW-1185">Reference proteome</keyword>
<evidence type="ECO:0000259" key="1">
    <source>
        <dbReference type="Pfam" id="PF00156"/>
    </source>
</evidence>
<evidence type="ECO:0000313" key="3">
    <source>
        <dbReference type="Proteomes" id="UP000271241"/>
    </source>
</evidence>
<dbReference type="AlphaFoldDB" id="A0A4P9XRQ8"/>
<sequence>MFGQNNRFSDRAAAGCILAAHLADNITDADPAHAVIVLALPRGGVPVAWPVAERLGAPLDVCLVRKLGVPGQEELAFGAIAPGGFVVYNESVCQMLGVSERTVAQVTDKEAIELMRRNEKYRQGRPPVDVHDKTVILVDDGIATGATMRVACRYIRSLQPRRLIAAAPIGAPDSCQAMRAEADEVVCLLQPRDFGSVGRGYDIFPQVQDHEVLVLLERARQRFVEGHEEASEACPHPAPWVKPVP</sequence>
<dbReference type="OrthoDB" id="5779169at2759"/>
<keyword evidence="2" id="KW-0328">Glycosyltransferase</keyword>
<keyword evidence="2" id="KW-0808">Transferase</keyword>
<dbReference type="Gene3D" id="3.30.1310.20">
    <property type="entry name" value="PRTase-like"/>
    <property type="match status" value="1"/>
</dbReference>
<dbReference type="InterPro" id="IPR029057">
    <property type="entry name" value="PRTase-like"/>
</dbReference>
<name>A0A4P9XRQ8_9FUNG</name>
<evidence type="ECO:0000313" key="2">
    <source>
        <dbReference type="EMBL" id="RKP08783.1"/>
    </source>
</evidence>
<reference evidence="3" key="1">
    <citation type="journal article" date="2018" name="Nat. Microbiol.">
        <title>Leveraging single-cell genomics to expand the fungal tree of life.</title>
        <authorList>
            <person name="Ahrendt S.R."/>
            <person name="Quandt C.A."/>
            <person name="Ciobanu D."/>
            <person name="Clum A."/>
            <person name="Salamov A."/>
            <person name="Andreopoulos B."/>
            <person name="Cheng J.F."/>
            <person name="Woyke T."/>
            <person name="Pelin A."/>
            <person name="Henrissat B."/>
            <person name="Reynolds N.K."/>
            <person name="Benny G.L."/>
            <person name="Smith M.E."/>
            <person name="James T.Y."/>
            <person name="Grigoriev I.V."/>
        </authorList>
    </citation>
    <scope>NUCLEOTIDE SEQUENCE [LARGE SCALE GENOMIC DNA]</scope>
    <source>
        <strain evidence="3">RSA 1356</strain>
    </source>
</reference>